<keyword evidence="5" id="KW-0333">Golgi apparatus</keyword>
<reference evidence="8 9" key="1">
    <citation type="submission" date="2024-02" db="EMBL/GenBank/DDBJ databases">
        <title>Full genome sequence of Nocardioides kribbensis.</title>
        <authorList>
            <person name="Poletto B.L."/>
            <person name="Silva G."/>
            <person name="Galante D."/>
            <person name="Campos K.R."/>
            <person name="Santos M.B.N."/>
            <person name="Sacchi C.T."/>
        </authorList>
    </citation>
    <scope>NUCLEOTIDE SEQUENCE [LARGE SCALE GENOMIC DNA]</scope>
    <source>
        <strain evidence="8 9">O4R</strain>
    </source>
</reference>
<dbReference type="Proteomes" id="UP001482520">
    <property type="component" value="Unassembled WGS sequence"/>
</dbReference>
<comment type="caution">
    <text evidence="8">The sequence shown here is derived from an EMBL/GenBank/DDBJ whole genome shotgun (WGS) entry which is preliminary data.</text>
</comment>
<evidence type="ECO:0000256" key="2">
    <source>
        <dbReference type="ARBA" id="ARBA00022679"/>
    </source>
</evidence>
<dbReference type="EMBL" id="JBEGDP010000003">
    <property type="protein sequence ID" value="MEQ7846590.1"/>
    <property type="molecule type" value="Genomic_DNA"/>
</dbReference>
<organism evidence="8 9">
    <name type="scientific">Nocardioides kribbensis</name>
    <dbReference type="NCBI Taxonomy" id="305517"/>
    <lineage>
        <taxon>Bacteria</taxon>
        <taxon>Bacillati</taxon>
        <taxon>Actinomycetota</taxon>
        <taxon>Actinomycetes</taxon>
        <taxon>Propionibacteriales</taxon>
        <taxon>Nocardioidaceae</taxon>
        <taxon>Nocardioides</taxon>
    </lineage>
</organism>
<dbReference type="InterPro" id="IPR018011">
    <property type="entry name" value="Carb_sulfotrans_8-10"/>
</dbReference>
<keyword evidence="7" id="KW-0325">Glycoprotein</keyword>
<evidence type="ECO:0000313" key="9">
    <source>
        <dbReference type="Proteomes" id="UP001482520"/>
    </source>
</evidence>
<sequence>MMVSHEARVLFVHVQKTGGSTIDSMLQAVLPDVAYVRDLPQGRHAQLGPALRQHPELADYWIFGFVRNPWARLLSWHSMIKRNERYVAEGNAKAAERLAGNRLWRLVQERYPDFESFVMEGLDRQGQLNSPQIAYLRTKQRTADFIGRQESFEADLRTVLDRLGAEWPTEIPRLNSGTPTDYRERYTDAMRDKVAEVFARDLKRFGYEF</sequence>
<evidence type="ECO:0000256" key="1">
    <source>
        <dbReference type="ARBA" id="ARBA00004323"/>
    </source>
</evidence>
<keyword evidence="9" id="KW-1185">Reference proteome</keyword>
<keyword evidence="6" id="KW-0472">Membrane</keyword>
<evidence type="ECO:0000313" key="8">
    <source>
        <dbReference type="EMBL" id="MEQ7846590.1"/>
    </source>
</evidence>
<evidence type="ECO:0000256" key="7">
    <source>
        <dbReference type="ARBA" id="ARBA00023180"/>
    </source>
</evidence>
<keyword evidence="3" id="KW-0812">Transmembrane</keyword>
<dbReference type="PANTHER" id="PTHR12137:SF54">
    <property type="entry name" value="CARBOHYDRATE SULFOTRANSFERASE"/>
    <property type="match status" value="1"/>
</dbReference>
<dbReference type="Pfam" id="PF03567">
    <property type="entry name" value="Sulfotransfer_2"/>
    <property type="match status" value="1"/>
</dbReference>
<dbReference type="RefSeq" id="WP_056862555.1">
    <property type="nucleotide sequence ID" value="NZ_BAAAMM010000002.1"/>
</dbReference>
<proteinExistence type="predicted"/>
<protein>
    <submittedName>
        <fullName evidence="8">Sulfotransferase family 2 domain-containing protein</fullName>
    </submittedName>
</protein>
<evidence type="ECO:0000256" key="4">
    <source>
        <dbReference type="ARBA" id="ARBA00022989"/>
    </source>
</evidence>
<evidence type="ECO:0000256" key="6">
    <source>
        <dbReference type="ARBA" id="ARBA00023136"/>
    </source>
</evidence>
<gene>
    <name evidence="8" type="ORF">V6R90_04810</name>
</gene>
<keyword evidence="2" id="KW-0808">Transferase</keyword>
<dbReference type="SUPFAM" id="SSF52540">
    <property type="entry name" value="P-loop containing nucleoside triphosphate hydrolases"/>
    <property type="match status" value="1"/>
</dbReference>
<dbReference type="InterPro" id="IPR027417">
    <property type="entry name" value="P-loop_NTPase"/>
</dbReference>
<dbReference type="InterPro" id="IPR005331">
    <property type="entry name" value="Sulfotransferase"/>
</dbReference>
<name>A0ABV1NVR5_9ACTN</name>
<evidence type="ECO:0000256" key="5">
    <source>
        <dbReference type="ARBA" id="ARBA00023034"/>
    </source>
</evidence>
<accession>A0ABV1NVR5</accession>
<dbReference type="Gene3D" id="3.40.50.300">
    <property type="entry name" value="P-loop containing nucleotide triphosphate hydrolases"/>
    <property type="match status" value="1"/>
</dbReference>
<comment type="subcellular location">
    <subcellularLocation>
        <location evidence="1">Golgi apparatus membrane</location>
        <topology evidence="1">Single-pass type II membrane protein</topology>
    </subcellularLocation>
</comment>
<keyword evidence="4" id="KW-1133">Transmembrane helix</keyword>
<dbReference type="PANTHER" id="PTHR12137">
    <property type="entry name" value="CARBOHYDRATE SULFOTRANSFERASE"/>
    <property type="match status" value="1"/>
</dbReference>
<evidence type="ECO:0000256" key="3">
    <source>
        <dbReference type="ARBA" id="ARBA00022692"/>
    </source>
</evidence>